<protein>
    <submittedName>
        <fullName evidence="2">HDC11460</fullName>
    </submittedName>
</protein>
<evidence type="ECO:0000313" key="2">
    <source>
        <dbReference type="EMBL" id="DAA03117.1"/>
    </source>
</evidence>
<name>Q6IKU2_DROME</name>
<evidence type="ECO:0000256" key="1">
    <source>
        <dbReference type="SAM" id="MobiDB-lite"/>
    </source>
</evidence>
<accession>Q6IKU2</accession>
<dbReference type="EMBL" id="BK002274">
    <property type="protein sequence ID" value="DAA03117.1"/>
    <property type="molecule type" value="Genomic_DNA"/>
</dbReference>
<sequence>MGYNGKRAAQRTKLPLTAGGLGARSRTRMAVDEGHQVEDAKTLLAPEGEPSPVGFAVSIRGNLCISRTCNAPTHMGTGCGAAVSSFRAIRHVNNHQEPESEDGSNLDSIPRATELFSWHDALGLELRLRSAGLTLHIM</sequence>
<dbReference type="AlphaFoldDB" id="Q6IKU2"/>
<reference evidence="2" key="1">
    <citation type="journal article" date="2003" name="Genome Biol.">
        <title>An integrated gene annotation and transcriptional profiling approach towards the full gene content of the Drosophila genome.</title>
        <authorList>
            <person name="Hild M."/>
            <person name="Beckmann B."/>
            <person name="Haas S.A."/>
            <person name="Koch B."/>
            <person name="Solovyev V."/>
            <person name="Busold C."/>
            <person name="Fellenberg K."/>
            <person name="Boutros M."/>
            <person name="Vingron M."/>
            <person name="Sauer F."/>
            <person name="Hoheisel J.D."/>
            <person name="Paro R."/>
        </authorList>
    </citation>
    <scope>NUCLEOTIDE SEQUENCE</scope>
</reference>
<proteinExistence type="predicted"/>
<feature type="region of interest" description="Disordered" evidence="1">
    <location>
        <begin position="1"/>
        <end position="35"/>
    </location>
</feature>
<gene>
    <name evidence="2" type="ORF">HDC11460</name>
</gene>
<organism evidence="2">
    <name type="scientific">Drosophila melanogaster</name>
    <name type="common">Fruit fly</name>
    <dbReference type="NCBI Taxonomy" id="7227"/>
    <lineage>
        <taxon>Eukaryota</taxon>
        <taxon>Metazoa</taxon>
        <taxon>Ecdysozoa</taxon>
        <taxon>Arthropoda</taxon>
        <taxon>Hexapoda</taxon>
        <taxon>Insecta</taxon>
        <taxon>Pterygota</taxon>
        <taxon>Neoptera</taxon>
        <taxon>Endopterygota</taxon>
        <taxon>Diptera</taxon>
        <taxon>Brachycera</taxon>
        <taxon>Muscomorpha</taxon>
        <taxon>Ephydroidea</taxon>
        <taxon>Drosophilidae</taxon>
        <taxon>Drosophila</taxon>
        <taxon>Sophophora</taxon>
    </lineage>
</organism>